<dbReference type="PANTHER" id="PTHR33371">
    <property type="entry name" value="INTERMEMBRANE PHOSPHOLIPID TRANSPORT SYSTEM BINDING PROTEIN MLAD-RELATED"/>
    <property type="match status" value="1"/>
</dbReference>
<feature type="domain" description="Mce/MlaD" evidence="1">
    <location>
        <begin position="36"/>
        <end position="110"/>
    </location>
</feature>
<dbReference type="EMBL" id="UGRY01000003">
    <property type="protein sequence ID" value="SUD47703.1"/>
    <property type="molecule type" value="Genomic_DNA"/>
</dbReference>
<dbReference type="STRING" id="1406858.GCA_000710895_01999"/>
<dbReference type="RefSeq" id="WP_039819318.1">
    <property type="nucleotide sequence ID" value="NZ_UGRY01000003.1"/>
</dbReference>
<reference evidence="2 3" key="1">
    <citation type="submission" date="2018-06" db="EMBL/GenBank/DDBJ databases">
        <authorList>
            <consortium name="Pathogen Informatics"/>
            <person name="Doyle S."/>
        </authorList>
    </citation>
    <scope>NUCLEOTIDE SEQUENCE [LARGE SCALE GENOMIC DNA]</scope>
    <source>
        <strain evidence="2 3">NCTC1934</strain>
    </source>
</reference>
<dbReference type="Pfam" id="PF02470">
    <property type="entry name" value="MlaD"/>
    <property type="match status" value="1"/>
</dbReference>
<keyword evidence="3" id="KW-1185">Reference proteome</keyword>
<dbReference type="AlphaFoldDB" id="A0A379JI65"/>
<organism evidence="2 3">
    <name type="scientific">Nocardia otitidiscaviarum</name>
    <dbReference type="NCBI Taxonomy" id="1823"/>
    <lineage>
        <taxon>Bacteria</taxon>
        <taxon>Bacillati</taxon>
        <taxon>Actinomycetota</taxon>
        <taxon>Actinomycetes</taxon>
        <taxon>Mycobacteriales</taxon>
        <taxon>Nocardiaceae</taxon>
        <taxon>Nocardia</taxon>
    </lineage>
</organism>
<proteinExistence type="predicted"/>
<accession>A0A379JI65</accession>
<dbReference type="InterPro" id="IPR003399">
    <property type="entry name" value="Mce/MlaD"/>
</dbReference>
<evidence type="ECO:0000313" key="3">
    <source>
        <dbReference type="Proteomes" id="UP000255467"/>
    </source>
</evidence>
<evidence type="ECO:0000259" key="1">
    <source>
        <dbReference type="Pfam" id="PF02470"/>
    </source>
</evidence>
<gene>
    <name evidence="2" type="ORF">NCTC1934_05024</name>
</gene>
<protein>
    <submittedName>
        <fullName evidence="2">Virulence factor Mce family protein</fullName>
    </submittedName>
</protein>
<sequence>MTARSALSVTAILAVFVVGSAYLAIGVVRVDWFRQYLHVTMSVPESGGLQPHSPVLLSGVPVGEVTAVEVAGRGVLVRLRLEDTHPVPAASTVRIEALSALGEPYLQFTPTEVGGPVLADGAEVDTRLVRTPLSLPGMAEAATDLLTQLDPGAIDDLVSTFTAGLDGAGSVLPQVNRSAELLAATLLSRQPQLRGLLTDLQTIGADLDWLGTSLRAGGPEFGRFGGKVREVVDALDVLVHSEGFPDAYRTGTGLAPFLDQLTDRLGLLGPELAPLVPVLAPLTQATTGVLGALDIGALLTQALAQTGDQSVRLQISVR</sequence>
<name>A0A379JI65_9NOCA</name>
<dbReference type="Proteomes" id="UP000255467">
    <property type="component" value="Unassembled WGS sequence"/>
</dbReference>
<dbReference type="PANTHER" id="PTHR33371:SF16">
    <property type="entry name" value="MCE-FAMILY PROTEIN MCE3F"/>
    <property type="match status" value="1"/>
</dbReference>
<evidence type="ECO:0000313" key="2">
    <source>
        <dbReference type="EMBL" id="SUD47703.1"/>
    </source>
</evidence>
<dbReference type="InterPro" id="IPR052336">
    <property type="entry name" value="MlaD_Phospholipid_Transporter"/>
</dbReference>
<dbReference type="GO" id="GO:0005576">
    <property type="term" value="C:extracellular region"/>
    <property type="evidence" value="ECO:0007669"/>
    <property type="project" value="TreeGrafter"/>
</dbReference>
<dbReference type="OrthoDB" id="4371474at2"/>